<dbReference type="AlphaFoldDB" id="A0A6P6YB75"/>
<dbReference type="KEGG" id="dpte:113796532"/>
<organism evidence="1 2">
    <name type="scientific">Dermatophagoides pteronyssinus</name>
    <name type="common">European house dust mite</name>
    <dbReference type="NCBI Taxonomy" id="6956"/>
    <lineage>
        <taxon>Eukaryota</taxon>
        <taxon>Metazoa</taxon>
        <taxon>Ecdysozoa</taxon>
        <taxon>Arthropoda</taxon>
        <taxon>Chelicerata</taxon>
        <taxon>Arachnida</taxon>
        <taxon>Acari</taxon>
        <taxon>Acariformes</taxon>
        <taxon>Sarcoptiformes</taxon>
        <taxon>Astigmata</taxon>
        <taxon>Psoroptidia</taxon>
        <taxon>Analgoidea</taxon>
        <taxon>Pyroglyphidae</taxon>
        <taxon>Dermatophagoidinae</taxon>
        <taxon>Dermatophagoides</taxon>
    </lineage>
</organism>
<proteinExistence type="predicted"/>
<evidence type="ECO:0000313" key="1">
    <source>
        <dbReference type="Proteomes" id="UP000515146"/>
    </source>
</evidence>
<dbReference type="InParanoid" id="A0A6P6YB75"/>
<protein>
    <submittedName>
        <fullName evidence="2">Uncharacterized protein LOC113796532</fullName>
    </submittedName>
</protein>
<keyword evidence="1" id="KW-1185">Reference proteome</keyword>
<dbReference type="RefSeq" id="XP_027202622.1">
    <property type="nucleotide sequence ID" value="XM_027346821.1"/>
</dbReference>
<reference evidence="2" key="1">
    <citation type="submission" date="2025-08" db="UniProtKB">
        <authorList>
            <consortium name="RefSeq"/>
        </authorList>
    </citation>
    <scope>IDENTIFICATION</scope>
    <source>
        <strain evidence="2">Airmid</strain>
    </source>
</reference>
<evidence type="ECO:0000313" key="2">
    <source>
        <dbReference type="RefSeq" id="XP_027202622.1"/>
    </source>
</evidence>
<accession>A0A6P6YB75</accession>
<dbReference type="Proteomes" id="UP000515146">
    <property type="component" value="Unplaced"/>
</dbReference>
<sequence length="113" mass="12929">MSNVCLQPEKKHFNNNDPQKTKIYRRFFSKKTKKIPKSPSAQCQSTIELFFLLSQYIDDLPNCTVVDGGGSILNDDKLSKRNEKNTFIIQKTKNKEHDSLIFGPLAICVVDVH</sequence>
<name>A0A6P6YB75_DERPT</name>
<gene>
    <name evidence="2" type="primary">LOC113796532</name>
</gene>